<feature type="compositionally biased region" description="Low complexity" evidence="1">
    <location>
        <begin position="150"/>
        <end position="166"/>
    </location>
</feature>
<dbReference type="STRING" id="40998.A0A2P7Z3Z5"/>
<dbReference type="SUPFAM" id="SSF54001">
    <property type="entry name" value="Cysteine proteinases"/>
    <property type="match status" value="1"/>
</dbReference>
<dbReference type="Proteomes" id="UP000243723">
    <property type="component" value="Unassembled WGS sequence"/>
</dbReference>
<dbReference type="OrthoDB" id="6129702at2759"/>
<dbReference type="InterPro" id="IPR052557">
    <property type="entry name" value="CAP/Cytokinesis_protein"/>
</dbReference>
<reference evidence="3 4" key="1">
    <citation type="submission" date="2017-05" db="EMBL/GenBank/DDBJ databases">
        <title>Draft genome sequence of Elsinoe australis.</title>
        <authorList>
            <person name="Cheng Q."/>
        </authorList>
    </citation>
    <scope>NUCLEOTIDE SEQUENCE [LARGE SCALE GENOMIC DNA]</scope>
    <source>
        <strain evidence="3 4">NL1</strain>
    </source>
</reference>
<dbReference type="Pfam" id="PF01841">
    <property type="entry name" value="Transglut_core"/>
    <property type="match status" value="1"/>
</dbReference>
<feature type="compositionally biased region" description="Polar residues" evidence="1">
    <location>
        <begin position="260"/>
        <end position="272"/>
    </location>
</feature>
<feature type="compositionally biased region" description="Polar residues" evidence="1">
    <location>
        <begin position="135"/>
        <end position="149"/>
    </location>
</feature>
<keyword evidence="4" id="KW-1185">Reference proteome</keyword>
<proteinExistence type="predicted"/>
<feature type="domain" description="Transglutaminase-like" evidence="2">
    <location>
        <begin position="387"/>
        <end position="459"/>
    </location>
</feature>
<evidence type="ECO:0000256" key="1">
    <source>
        <dbReference type="SAM" id="MobiDB-lite"/>
    </source>
</evidence>
<feature type="compositionally biased region" description="Basic and acidic residues" evidence="1">
    <location>
        <begin position="122"/>
        <end position="134"/>
    </location>
</feature>
<dbReference type="InterPro" id="IPR038765">
    <property type="entry name" value="Papain-like_cys_pep_sf"/>
</dbReference>
<dbReference type="PANTHER" id="PTHR46333">
    <property type="entry name" value="CYTOKINESIS PROTEIN 3"/>
    <property type="match status" value="1"/>
</dbReference>
<dbReference type="InterPro" id="IPR002931">
    <property type="entry name" value="Transglutaminase-like"/>
</dbReference>
<feature type="compositionally biased region" description="Polar residues" evidence="1">
    <location>
        <begin position="57"/>
        <end position="71"/>
    </location>
</feature>
<dbReference type="SMART" id="SM00460">
    <property type="entry name" value="TGc"/>
    <property type="match status" value="1"/>
</dbReference>
<comment type="caution">
    <text evidence="3">The sequence shown here is derived from an EMBL/GenBank/DDBJ whole genome shotgun (WGS) entry which is preliminary data.</text>
</comment>
<organism evidence="3 4">
    <name type="scientific">Elsinoe australis</name>
    <dbReference type="NCBI Taxonomy" id="40998"/>
    <lineage>
        <taxon>Eukaryota</taxon>
        <taxon>Fungi</taxon>
        <taxon>Dikarya</taxon>
        <taxon>Ascomycota</taxon>
        <taxon>Pezizomycotina</taxon>
        <taxon>Dothideomycetes</taxon>
        <taxon>Dothideomycetidae</taxon>
        <taxon>Myriangiales</taxon>
        <taxon>Elsinoaceae</taxon>
        <taxon>Elsinoe</taxon>
    </lineage>
</organism>
<gene>
    <name evidence="3" type="ORF">B9Z65_6883</name>
</gene>
<protein>
    <submittedName>
        <fullName evidence="3">Cytokinesis protein 3</fullName>
    </submittedName>
</protein>
<dbReference type="PANTHER" id="PTHR46333:SF5">
    <property type="entry name" value="TRANSGLUTAMINASE-LIKE DOMAIN-CONTAINING PROTEIN"/>
    <property type="match status" value="1"/>
</dbReference>
<feature type="region of interest" description="Disordered" evidence="1">
    <location>
        <begin position="20"/>
        <end position="285"/>
    </location>
</feature>
<feature type="compositionally biased region" description="Low complexity" evidence="1">
    <location>
        <begin position="77"/>
        <end position="92"/>
    </location>
</feature>
<accession>A0A2P7Z3Z5</accession>
<dbReference type="GO" id="GO:0005737">
    <property type="term" value="C:cytoplasm"/>
    <property type="evidence" value="ECO:0007669"/>
    <property type="project" value="TreeGrafter"/>
</dbReference>
<evidence type="ECO:0000313" key="4">
    <source>
        <dbReference type="Proteomes" id="UP000243723"/>
    </source>
</evidence>
<evidence type="ECO:0000259" key="2">
    <source>
        <dbReference type="SMART" id="SM00460"/>
    </source>
</evidence>
<dbReference type="EMBL" id="NHZQ01000331">
    <property type="protein sequence ID" value="PSK42929.1"/>
    <property type="molecule type" value="Genomic_DNA"/>
</dbReference>
<dbReference type="AlphaFoldDB" id="A0A2P7Z3Z5"/>
<evidence type="ECO:0000313" key="3">
    <source>
        <dbReference type="EMBL" id="PSK42929.1"/>
    </source>
</evidence>
<dbReference type="Gene3D" id="3.10.620.30">
    <property type="match status" value="1"/>
</dbReference>
<name>A0A2P7Z3Z5_9PEZI</name>
<sequence length="664" mass="70961">MAEEGASTSIAARIAALNLNKAGQTPSSPPPTYDHATNGAKPRGPPPSLPQRRPGLMSSNSTTFADINGVSSHEIGNKPAAPAPKAHGGKPAPVLPPRRPTNHGPSLPPRRPSEDTSIASERQYEQLTRQDSRESIASTRSGLSVASNKTGTSTRTTSSGSVYTVRAPAFDPASLPPLPPKRNKEEAAAPILTSTKSTPALPTRPALPQRPSFPSRPIENGRRTEPPPPRKSALASGFGFQEKAPAIPSKRPMVDPPGRPSSQPEANGTINHSSSPPPIPKSSRPDLAALKASKPKTNSATTTPSTTQDGVCLLCRDFTAADTHAARFPRESIPSHDPAWLAHQLTSPFSSLTDKARAIFVWLHHNISYNTAAFFANNVQPSTPASTLSTGLAVCEGYSALFTCLATHAGLQSRVIGGHGKGYGYDAPAPGARLPPYSAGHAWNVVLIDEGWKLIDACWGAGTVDGATQGYKKGFNASEFTKSNEDFGRRHFPDDRVSFYRLDGRCPSWEEYLVGEGGVGDGPKRFSGYTAEEGVAESSFEPRAGRISLAAERGKGSTRFCFTKVCPHWDNERRGKGRYYCYILLREGKGKEGKRPLPFETNGWAWWVDVPADELGGVGDQVKIAAVTNFDGGDGRGVTAELFRAKEGRVGMGWGYVCEWDLVA</sequence>